<sequence length="133" mass="14939">MAVENLQQAKACGICSVVGHPTDMCPTLQEEPMEQVDAMGGFLGQPQHKYDPYFNTYNLGWRNHSNLIYGNPAIHNAPLSQQLRLYQAQLPFQASQQAPQNQGMSLEDMVKSLATNTLQFQQKTRTTIKNLET</sequence>
<dbReference type="EMBL" id="JARAOO010000005">
    <property type="protein sequence ID" value="KAJ7969247.1"/>
    <property type="molecule type" value="Genomic_DNA"/>
</dbReference>
<reference evidence="1" key="1">
    <citation type="journal article" date="2023" name="Science">
        <title>Elucidation of the pathway for biosynthesis of saponin adjuvants from the soapbark tree.</title>
        <authorList>
            <person name="Reed J."/>
            <person name="Orme A."/>
            <person name="El-Demerdash A."/>
            <person name="Owen C."/>
            <person name="Martin L.B.B."/>
            <person name="Misra R.C."/>
            <person name="Kikuchi S."/>
            <person name="Rejzek M."/>
            <person name="Martin A.C."/>
            <person name="Harkess A."/>
            <person name="Leebens-Mack J."/>
            <person name="Louveau T."/>
            <person name="Stephenson M.J."/>
            <person name="Osbourn A."/>
        </authorList>
    </citation>
    <scope>NUCLEOTIDE SEQUENCE</scope>
    <source>
        <strain evidence="1">S10</strain>
    </source>
</reference>
<dbReference type="Proteomes" id="UP001163823">
    <property type="component" value="Chromosome 5"/>
</dbReference>
<evidence type="ECO:0000313" key="1">
    <source>
        <dbReference type="EMBL" id="KAJ7969247.1"/>
    </source>
</evidence>
<dbReference type="GO" id="GO:0003887">
    <property type="term" value="F:DNA-directed DNA polymerase activity"/>
    <property type="evidence" value="ECO:0007669"/>
    <property type="project" value="UniProtKB-KW"/>
</dbReference>
<proteinExistence type="predicted"/>
<keyword evidence="2" id="KW-1185">Reference proteome</keyword>
<name>A0AAD7M3M0_QUISA</name>
<comment type="caution">
    <text evidence="1">The sequence shown here is derived from an EMBL/GenBank/DDBJ whole genome shotgun (WGS) entry which is preliminary data.</text>
</comment>
<evidence type="ECO:0000313" key="2">
    <source>
        <dbReference type="Proteomes" id="UP001163823"/>
    </source>
</evidence>
<dbReference type="KEGG" id="qsa:O6P43_013236"/>
<keyword evidence="1" id="KW-0808">Transferase</keyword>
<accession>A0AAD7M3M0</accession>
<keyword evidence="1" id="KW-0548">Nucleotidyltransferase</keyword>
<keyword evidence="1" id="KW-0239">DNA-directed DNA polymerase</keyword>
<organism evidence="1 2">
    <name type="scientific">Quillaja saponaria</name>
    <name type="common">Soap bark tree</name>
    <dbReference type="NCBI Taxonomy" id="32244"/>
    <lineage>
        <taxon>Eukaryota</taxon>
        <taxon>Viridiplantae</taxon>
        <taxon>Streptophyta</taxon>
        <taxon>Embryophyta</taxon>
        <taxon>Tracheophyta</taxon>
        <taxon>Spermatophyta</taxon>
        <taxon>Magnoliopsida</taxon>
        <taxon>eudicotyledons</taxon>
        <taxon>Gunneridae</taxon>
        <taxon>Pentapetalae</taxon>
        <taxon>rosids</taxon>
        <taxon>fabids</taxon>
        <taxon>Fabales</taxon>
        <taxon>Quillajaceae</taxon>
        <taxon>Quillaja</taxon>
    </lineage>
</organism>
<protein>
    <submittedName>
        <fullName evidence="1">DNA-directed DNA polymerase</fullName>
    </submittedName>
</protein>
<gene>
    <name evidence="1" type="ORF">O6P43_013236</name>
</gene>
<dbReference type="AlphaFoldDB" id="A0AAD7M3M0"/>